<evidence type="ECO:0000313" key="1">
    <source>
        <dbReference type="EMBL" id="OBR64302.1"/>
    </source>
</evidence>
<protein>
    <submittedName>
        <fullName evidence="1">Uncharacterized protein</fullName>
    </submittedName>
</protein>
<gene>
    <name evidence="1" type="ORF">A7K91_12335</name>
</gene>
<name>A0A1A5YFE9_9BACL</name>
<reference evidence="1 2" key="1">
    <citation type="submission" date="2016-05" db="EMBL/GenBank/DDBJ databases">
        <title>Paenibacillus oryzae. sp. nov., isolated from the rice root.</title>
        <authorList>
            <person name="Zhang J."/>
            <person name="Zhang X."/>
        </authorList>
    </citation>
    <scope>NUCLEOTIDE SEQUENCE [LARGE SCALE GENOMIC DNA]</scope>
    <source>
        <strain evidence="1 2">1DrF-4</strain>
    </source>
</reference>
<proteinExistence type="predicted"/>
<evidence type="ECO:0000313" key="2">
    <source>
        <dbReference type="Proteomes" id="UP000092024"/>
    </source>
</evidence>
<dbReference type="AlphaFoldDB" id="A0A1A5YFE9"/>
<dbReference type="EMBL" id="LYPA01000065">
    <property type="protein sequence ID" value="OBR64302.1"/>
    <property type="molecule type" value="Genomic_DNA"/>
</dbReference>
<dbReference type="STRING" id="1844972.A7K91_12335"/>
<accession>A0A1A5YFE9</accession>
<comment type="caution">
    <text evidence="1">The sequence shown here is derived from an EMBL/GenBank/DDBJ whole genome shotgun (WGS) entry which is preliminary data.</text>
</comment>
<organism evidence="1 2">
    <name type="scientific">Paenibacillus oryzae</name>
    <dbReference type="NCBI Taxonomy" id="1844972"/>
    <lineage>
        <taxon>Bacteria</taxon>
        <taxon>Bacillati</taxon>
        <taxon>Bacillota</taxon>
        <taxon>Bacilli</taxon>
        <taxon>Bacillales</taxon>
        <taxon>Paenibacillaceae</taxon>
        <taxon>Paenibacillus</taxon>
    </lineage>
</organism>
<dbReference type="Proteomes" id="UP000092024">
    <property type="component" value="Unassembled WGS sequence"/>
</dbReference>
<keyword evidence="2" id="KW-1185">Reference proteome</keyword>
<sequence length="69" mass="8339">MCFFAAVIEKRRRSERTFYKPALLLNSFILHIWSYDLLRDNSCDPVLMYRLTATCYGERFLEKFSTNIY</sequence>